<dbReference type="KEGG" id="cpat:CLPA_c08690"/>
<dbReference type="RefSeq" id="WP_003447051.1">
    <property type="nucleotide sequence ID" value="NZ_ANZB01000013.1"/>
</dbReference>
<dbReference type="GO" id="GO:0016740">
    <property type="term" value="F:transferase activity"/>
    <property type="evidence" value="ECO:0007669"/>
    <property type="project" value="UniProtKB-KW"/>
</dbReference>
<dbReference type="Gene3D" id="3.40.630.30">
    <property type="match status" value="1"/>
</dbReference>
<evidence type="ECO:0000313" key="3">
    <source>
        <dbReference type="Proteomes" id="UP000028042"/>
    </source>
</evidence>
<name>A0A0H3J0U7_CLOPA</name>
<dbReference type="GeneID" id="93076278"/>
<dbReference type="EMBL" id="JPGY02000001">
    <property type="protein sequence ID" value="KRU13034.1"/>
    <property type="molecule type" value="Genomic_DNA"/>
</dbReference>
<sequence>MKFFEDVCFKDYAKLFLVIADFNPESKMLYERIGYVEVGCIPNLYKLGVTECLMMKSRK</sequence>
<keyword evidence="4" id="KW-1185">Reference proteome</keyword>
<dbReference type="AlphaFoldDB" id="A0A0H3J0U7"/>
<protein>
    <submittedName>
        <fullName evidence="2">N-acetyltransferase GCN5</fullName>
    </submittedName>
</protein>
<keyword evidence="2" id="KW-0808">Transferase</keyword>
<evidence type="ECO:0000313" key="1">
    <source>
        <dbReference type="EMBL" id="AJA50957.1"/>
    </source>
</evidence>
<accession>A0A0H3J0U7</accession>
<reference evidence="1 4" key="1">
    <citation type="journal article" date="2015" name="Genome Announc.">
        <title>Complete Genome Sequence of the Nitrogen-Fixing and Solvent-Producing Clostridium pasteurianum DSM 525.</title>
        <authorList>
            <person name="Poehlein A."/>
            <person name="Grosse-Honebrink A."/>
            <person name="Zhang Y."/>
            <person name="Minton N.P."/>
            <person name="Daniel R."/>
        </authorList>
    </citation>
    <scope>NUCLEOTIDE SEQUENCE [LARGE SCALE GENOMIC DNA]</scope>
    <source>
        <strain evidence="1">DSM 525</strain>
        <strain evidence="4">DSM 525 / ATCC 6013</strain>
    </source>
</reference>
<organism evidence="1 4">
    <name type="scientific">Clostridium pasteurianum DSM 525 = ATCC 6013</name>
    <dbReference type="NCBI Taxonomy" id="1262449"/>
    <lineage>
        <taxon>Bacteria</taxon>
        <taxon>Bacillati</taxon>
        <taxon>Bacillota</taxon>
        <taxon>Clostridia</taxon>
        <taxon>Eubacteriales</taxon>
        <taxon>Clostridiaceae</taxon>
        <taxon>Clostridium</taxon>
    </lineage>
</organism>
<evidence type="ECO:0000313" key="2">
    <source>
        <dbReference type="EMBL" id="KRU13034.1"/>
    </source>
</evidence>
<dbReference type="Proteomes" id="UP000028042">
    <property type="component" value="Unassembled WGS sequence"/>
</dbReference>
<gene>
    <name evidence="1" type="ORF">CLPA_c08690</name>
    <name evidence="2" type="ORF">CP6013_02282</name>
</gene>
<dbReference type="InterPro" id="IPR016181">
    <property type="entry name" value="Acyl_CoA_acyltransferase"/>
</dbReference>
<reference evidence="2 3" key="3">
    <citation type="journal article" name="Genome Announc.">
        <title>Improved Draft Genome Sequence of Clostridium pasteurianum Strain ATCC 6013 (DSM 525) Using a Hybrid Next-Generation Sequencing Approach.</title>
        <authorList>
            <person name="Pyne M.E."/>
            <person name="Utturkar S."/>
            <person name="Brown S.D."/>
            <person name="Moo-Young M."/>
            <person name="Chung D.A."/>
            <person name="Chou C.P."/>
        </authorList>
    </citation>
    <scope>NUCLEOTIDE SEQUENCE [LARGE SCALE GENOMIC DNA]</scope>
    <source>
        <strain evidence="2 3">ATCC 6013</strain>
    </source>
</reference>
<proteinExistence type="predicted"/>
<dbReference type="EMBL" id="CP009268">
    <property type="protein sequence ID" value="AJA50957.1"/>
    <property type="molecule type" value="Genomic_DNA"/>
</dbReference>
<dbReference type="KEGG" id="cpae:CPAST_c08690"/>
<evidence type="ECO:0000313" key="4">
    <source>
        <dbReference type="Proteomes" id="UP000030905"/>
    </source>
</evidence>
<dbReference type="PATRIC" id="fig|1262449.3.peg.3291"/>
<dbReference type="Proteomes" id="UP000030905">
    <property type="component" value="Chromosome"/>
</dbReference>
<dbReference type="SUPFAM" id="SSF55729">
    <property type="entry name" value="Acyl-CoA N-acyltransferases (Nat)"/>
    <property type="match status" value="1"/>
</dbReference>
<reference evidence="2" key="2">
    <citation type="submission" date="2015-10" db="EMBL/GenBank/DDBJ databases">
        <title>Improved Draft Genome Sequence of Clostridium pasteurianum Strain ATCC 6013 (DSM 525) Using a Hybrid Next-Generation Sequencing Approach.</title>
        <authorList>
            <person name="Pyne M.E."/>
            <person name="Utturkar S.M."/>
            <person name="Brown S.D."/>
            <person name="Moo-Young M."/>
            <person name="Chung D.A."/>
            <person name="Chou P.C."/>
        </authorList>
    </citation>
    <scope>NUCLEOTIDE SEQUENCE</scope>
    <source>
        <strain evidence="2">ATCC 6013</strain>
    </source>
</reference>